<dbReference type="Pfam" id="PF16078">
    <property type="entry name" value="2-oxogl_dehyd_N"/>
    <property type="match status" value="1"/>
</dbReference>
<reference evidence="13 14" key="1">
    <citation type="submission" date="2016-12" db="EMBL/GenBank/DDBJ databases">
        <authorList>
            <person name="Song W.-J."/>
            <person name="Kurnit D.M."/>
        </authorList>
    </citation>
    <scope>NUCLEOTIDE SEQUENCE [LARGE SCALE GENOMIC DNA]</scope>
    <source>
        <strain evidence="13 14">ATCC 49181</strain>
    </source>
</reference>
<comment type="cofactor">
    <cofactor evidence="1">
        <name>thiamine diphosphate</name>
        <dbReference type="ChEBI" id="CHEBI:58937"/>
    </cofactor>
</comment>
<dbReference type="InterPro" id="IPR001017">
    <property type="entry name" value="DH_E1"/>
</dbReference>
<dbReference type="GO" id="GO:0030976">
    <property type="term" value="F:thiamine pyrophosphate binding"/>
    <property type="evidence" value="ECO:0007669"/>
    <property type="project" value="InterPro"/>
</dbReference>
<sequence>MNKQLFEDSLLFGSNAPFIEVLYEKYLHNPMSVTPAWRNYFDRIQDTQETITENQSRDAIVRPQLMSHVDQDYSSEVIRIDTNDRKQIAVLQLINMHRYLGVRQAQLDPLRCMERPDPPELDPFYYGLADHDMDTVFNTGSLVGPDYATLQEILRLLRQTYCGTVGVEYMYIADVEQKRWIQAQLEGKRSRPSYSPEYKRHILERLNAAEGLEKYLHTRYMGQKRFSGEGNESLIPLLDCLLQRAGQMGVQAIVMGMAHRARLNVLVNTLGKMPADLFREFEEDHIEELPSGDVKYHQGFSSAIMTPGGIVRLALAFNPSHLEIVNPVVEGSVRARQYRLNDKLGNLVLPVLLHGDAAFAGQGVVMETLNLSQTRGYGTGGTVHIIINNQIGFTTSDSSESRSTLYCTDVAKMIEAPIFHVNGDDPEAVTMVTEIALDFRMRFHRDVVIDMVCFRRLGHNEQDEPMVAQPAMYKIIREHPGTRKLYADRLEAEGVIQAGEADDMVQAYRNAMDTGINPNKSVCYKYKSPYSVNWAPFLKPTKWNQKVKTGLPIKELKYLALRLTDIPDKFKLHARVEKIIDDRRSMGEGTLPLDWGMAESLAYAALLQDGYPVRISGQDSERGTFFHRHAVLHNQSPEREDDRIHVPLYYISPKQADFAVINSLLSEEAVLGFEYGYATAQPNELIIWEAQFGDFSNGAQVVIDQFIASGEAKWGRLCGLVMMLPHGYEGQGPEHSSARLERYLQLCADYNIQVCIPSTPAQMFHLLRRQMIRPIRKPLIIMSPKSMLRHKQSVSSLNELASGVFQPVISEMEKLDTRKIRRVIVCSGKIYYELLAYRQEKKITDMAIIRIEQLYPFPHEDFQAEIERYAEADEVVWCQEEPGNQGAWHRIQHYLLRHTRPNQVLGYALRPSSASPADGYLARHKFKQNELIVAAFREKI</sequence>
<dbReference type="GO" id="GO:0006099">
    <property type="term" value="P:tricarboxylic acid cycle"/>
    <property type="evidence" value="ECO:0007669"/>
    <property type="project" value="TreeGrafter"/>
</dbReference>
<dbReference type="Gene3D" id="3.40.50.11610">
    <property type="entry name" value="Multifunctional 2-oxoglutarate metabolism enzyme, C-terminal domain"/>
    <property type="match status" value="1"/>
</dbReference>
<dbReference type="EMBL" id="FSRO01000001">
    <property type="protein sequence ID" value="SIO40001.1"/>
    <property type="molecule type" value="Genomic_DNA"/>
</dbReference>
<dbReference type="Proteomes" id="UP000185062">
    <property type="component" value="Unassembled WGS sequence"/>
</dbReference>
<keyword evidence="7" id="KW-0560">Oxidoreductase</keyword>
<dbReference type="PANTHER" id="PTHR23152">
    <property type="entry name" value="2-OXOGLUTARATE DEHYDROGENASE"/>
    <property type="match status" value="1"/>
</dbReference>
<evidence type="ECO:0000256" key="6">
    <source>
        <dbReference type="ARBA" id="ARBA00013321"/>
    </source>
</evidence>
<protein>
    <recommendedName>
        <fullName evidence="6">2-oxoglutarate dehydrogenase E1 component</fullName>
        <ecNumber evidence="5">1.2.4.2</ecNumber>
    </recommendedName>
    <alternativeName>
        <fullName evidence="10">Alpha-ketoglutarate dehydrogenase</fullName>
    </alternativeName>
</protein>
<dbReference type="GO" id="GO:0004591">
    <property type="term" value="F:oxoglutarate dehydrogenase (succinyl-transferring) activity"/>
    <property type="evidence" value="ECO:0007669"/>
    <property type="project" value="UniProtKB-EC"/>
</dbReference>
<dbReference type="EC" id="1.2.4.2" evidence="5"/>
<dbReference type="SUPFAM" id="SSF52518">
    <property type="entry name" value="Thiamin diphosphate-binding fold (THDP-binding)"/>
    <property type="match status" value="2"/>
</dbReference>
<comment type="catalytic activity">
    <reaction evidence="11">
        <text>N(6)-[(R)-lipoyl]-L-lysyl-[protein] + 2-oxoglutarate + H(+) = N(6)-[(R)-S(8)-succinyldihydrolipoyl]-L-lysyl-[protein] + CO2</text>
        <dbReference type="Rhea" id="RHEA:12188"/>
        <dbReference type="Rhea" id="RHEA-COMP:10474"/>
        <dbReference type="Rhea" id="RHEA-COMP:20092"/>
        <dbReference type="ChEBI" id="CHEBI:15378"/>
        <dbReference type="ChEBI" id="CHEBI:16526"/>
        <dbReference type="ChEBI" id="CHEBI:16810"/>
        <dbReference type="ChEBI" id="CHEBI:83099"/>
        <dbReference type="ChEBI" id="CHEBI:83120"/>
        <dbReference type="EC" id="1.2.4.2"/>
    </reaction>
</comment>
<evidence type="ECO:0000259" key="12">
    <source>
        <dbReference type="SMART" id="SM00861"/>
    </source>
</evidence>
<evidence type="ECO:0000256" key="5">
    <source>
        <dbReference type="ARBA" id="ARBA00012280"/>
    </source>
</evidence>
<dbReference type="NCBIfam" id="TIGR00239">
    <property type="entry name" value="2oxo_dh_E1"/>
    <property type="match status" value="1"/>
</dbReference>
<dbReference type="AlphaFoldDB" id="A0A1N6J6Y0"/>
<keyword evidence="9" id="KW-0324">Glycolysis</keyword>
<evidence type="ECO:0000256" key="9">
    <source>
        <dbReference type="ARBA" id="ARBA00023152"/>
    </source>
</evidence>
<dbReference type="PIRSF" id="PIRSF000157">
    <property type="entry name" value="Oxoglu_dh_E1"/>
    <property type="match status" value="1"/>
</dbReference>
<accession>A0A1N6J6Y0</accession>
<evidence type="ECO:0000256" key="3">
    <source>
        <dbReference type="ARBA" id="ARBA00006936"/>
    </source>
</evidence>
<evidence type="ECO:0000256" key="8">
    <source>
        <dbReference type="ARBA" id="ARBA00023052"/>
    </source>
</evidence>
<dbReference type="NCBIfam" id="NF008907">
    <property type="entry name" value="PRK12270.1"/>
    <property type="match status" value="1"/>
</dbReference>
<evidence type="ECO:0000256" key="7">
    <source>
        <dbReference type="ARBA" id="ARBA00023002"/>
    </source>
</evidence>
<dbReference type="InterPro" id="IPR011603">
    <property type="entry name" value="2oxoglutarate_DH_E1"/>
</dbReference>
<dbReference type="InterPro" id="IPR029061">
    <property type="entry name" value="THDP-binding"/>
</dbReference>
<evidence type="ECO:0000256" key="2">
    <source>
        <dbReference type="ARBA" id="ARBA00003906"/>
    </source>
</evidence>
<dbReference type="GO" id="GO:0045252">
    <property type="term" value="C:oxoglutarate dehydrogenase complex"/>
    <property type="evidence" value="ECO:0007669"/>
    <property type="project" value="TreeGrafter"/>
</dbReference>
<dbReference type="InterPro" id="IPR032106">
    <property type="entry name" value="2-oxogl_dehyd_N"/>
</dbReference>
<dbReference type="Gene3D" id="1.10.287.1150">
    <property type="entry name" value="TPP helical domain"/>
    <property type="match status" value="1"/>
</dbReference>
<dbReference type="InterPro" id="IPR031717">
    <property type="entry name" value="ODO-1/KGD_C"/>
</dbReference>
<evidence type="ECO:0000256" key="1">
    <source>
        <dbReference type="ARBA" id="ARBA00001964"/>
    </source>
</evidence>
<gene>
    <name evidence="13" type="ORF">SAMN02743940_2355</name>
</gene>
<dbReference type="FunFam" id="1.10.287.1150:FF:000004">
    <property type="entry name" value="2-oxoglutarate dehydrogenase E1 component"/>
    <property type="match status" value="1"/>
</dbReference>
<dbReference type="GO" id="GO:0005829">
    <property type="term" value="C:cytosol"/>
    <property type="evidence" value="ECO:0007669"/>
    <property type="project" value="TreeGrafter"/>
</dbReference>
<name>A0A1N6J6Y0_9PROT</name>
<dbReference type="eggNOG" id="COG0567">
    <property type="taxonomic scope" value="Bacteria"/>
</dbReference>
<dbReference type="Gene3D" id="3.40.50.970">
    <property type="match status" value="1"/>
</dbReference>
<dbReference type="SMART" id="SM00861">
    <property type="entry name" value="Transket_pyr"/>
    <property type="match status" value="1"/>
</dbReference>
<dbReference type="FunFam" id="3.40.50.12470:FF:000009">
    <property type="entry name" value="2-oxoglutarate dehydrogenase E1 component"/>
    <property type="match status" value="1"/>
</dbReference>
<comment type="subunit">
    <text evidence="4">Homodimer. Part of the 2-oxoglutarate dehydrogenase (OGDH) complex composed of E1 (2-oxoglutarate dehydrogenase), E2 (dihydrolipoamide succinyltransferase) and E3 (dihydrolipoamide dehydrogenase); the complex contains multiple copies of the three enzymatic components (E1, E2 and E3).</text>
</comment>
<proteinExistence type="inferred from homology"/>
<evidence type="ECO:0000313" key="14">
    <source>
        <dbReference type="Proteomes" id="UP000185062"/>
    </source>
</evidence>
<dbReference type="STRING" id="44575.SAMN05216419_100363"/>
<keyword evidence="8" id="KW-0786">Thiamine pyrophosphate</keyword>
<dbReference type="InterPro" id="IPR042179">
    <property type="entry name" value="KGD_C_sf"/>
</dbReference>
<comment type="function">
    <text evidence="2">E1 component of the 2-oxoglutarate dehydrogenase (OGDH) complex which catalyzes the decarboxylation of 2-oxoglutarate, the first step in the conversion of 2-oxoglutarate to succinyl-CoA and CO(2).</text>
</comment>
<dbReference type="Pfam" id="PF16870">
    <property type="entry name" value="OxoGdeHyase_C"/>
    <property type="match status" value="1"/>
</dbReference>
<organism evidence="13 14">
    <name type="scientific">Nitrosomonas cryotolerans ATCC 49181</name>
    <dbReference type="NCBI Taxonomy" id="1131553"/>
    <lineage>
        <taxon>Bacteria</taxon>
        <taxon>Pseudomonadati</taxon>
        <taxon>Pseudomonadota</taxon>
        <taxon>Betaproteobacteria</taxon>
        <taxon>Nitrosomonadales</taxon>
        <taxon>Nitrosomonadaceae</taxon>
        <taxon>Nitrosomonas</taxon>
    </lineage>
</organism>
<dbReference type="Pfam" id="PF02779">
    <property type="entry name" value="Transket_pyr"/>
    <property type="match status" value="1"/>
</dbReference>
<dbReference type="GO" id="GO:0006096">
    <property type="term" value="P:glycolytic process"/>
    <property type="evidence" value="ECO:0007669"/>
    <property type="project" value="UniProtKB-KW"/>
</dbReference>
<feature type="domain" description="Transketolase-like pyrimidine-binding" evidence="12">
    <location>
        <begin position="593"/>
        <end position="790"/>
    </location>
</feature>
<evidence type="ECO:0000256" key="4">
    <source>
        <dbReference type="ARBA" id="ARBA00011301"/>
    </source>
</evidence>
<dbReference type="PANTHER" id="PTHR23152:SF4">
    <property type="entry name" value="2-OXOADIPATE DEHYDROGENASE COMPLEX COMPONENT E1"/>
    <property type="match status" value="1"/>
</dbReference>
<comment type="similarity">
    <text evidence="3">Belongs to the alpha-ketoglutarate dehydrogenase family.</text>
</comment>
<dbReference type="NCBIfam" id="NF006914">
    <property type="entry name" value="PRK09404.1"/>
    <property type="match status" value="1"/>
</dbReference>
<keyword evidence="14" id="KW-1185">Reference proteome</keyword>
<dbReference type="Pfam" id="PF00676">
    <property type="entry name" value="E1_dh"/>
    <property type="match status" value="1"/>
</dbReference>
<evidence type="ECO:0000256" key="10">
    <source>
        <dbReference type="ARBA" id="ARBA00030680"/>
    </source>
</evidence>
<evidence type="ECO:0000313" key="13">
    <source>
        <dbReference type="EMBL" id="SIO40001.1"/>
    </source>
</evidence>
<dbReference type="Gene3D" id="3.40.50.12470">
    <property type="match status" value="1"/>
</dbReference>
<dbReference type="RefSeq" id="WP_028460739.1">
    <property type="nucleotide sequence ID" value="NZ_FSRO01000001.1"/>
</dbReference>
<dbReference type="CDD" id="cd02016">
    <property type="entry name" value="TPP_E1_OGDC_like"/>
    <property type="match status" value="1"/>
</dbReference>
<evidence type="ECO:0000256" key="11">
    <source>
        <dbReference type="ARBA" id="ARBA00051911"/>
    </source>
</evidence>
<dbReference type="InterPro" id="IPR005475">
    <property type="entry name" value="Transketolase-like_Pyr-bd"/>
</dbReference>